<keyword evidence="4" id="KW-1133">Transmembrane helix</keyword>
<dbReference type="PANTHER" id="PTHR43133">
    <property type="entry name" value="RNA POLYMERASE ECF-TYPE SIGMA FACTO"/>
    <property type="match status" value="1"/>
</dbReference>
<keyword evidence="4" id="KW-0812">Transmembrane</keyword>
<evidence type="ECO:0000256" key="3">
    <source>
        <dbReference type="ARBA" id="ARBA00023163"/>
    </source>
</evidence>
<sequence length="245" mass="26793">MPDARTTPADSLIALVAKGDRRAFDTLYESSSARLNALCLSILKDRREAEEVLEEAYVAIWKEAPRQADSGLSPMAWLVTQARDRAMGRRAALSGVAAPDGWAVGLLRGAYLEGLDYAQLGRRHGLSADEARHGLHEELEHLSGHAADEGVSFAAAEQALGLRPSSGGVDAAQVAEWQERLARLANELTPVMAPARARQRIREQLGHGAAPLSVDPLERRPWWRRPMGIIAILLVAVAAWYVWLR</sequence>
<keyword evidence="3" id="KW-0804">Transcription</keyword>
<dbReference type="InterPro" id="IPR039425">
    <property type="entry name" value="RNA_pol_sigma-70-like"/>
</dbReference>
<dbReference type="RefSeq" id="WP_191311704.1">
    <property type="nucleotide sequence ID" value="NZ_BNCL01000015.1"/>
</dbReference>
<organism evidence="6 7">
    <name type="scientific">Paracoccus aerius</name>
    <dbReference type="NCBI Taxonomy" id="1915382"/>
    <lineage>
        <taxon>Bacteria</taxon>
        <taxon>Pseudomonadati</taxon>
        <taxon>Pseudomonadota</taxon>
        <taxon>Alphaproteobacteria</taxon>
        <taxon>Rhodobacterales</taxon>
        <taxon>Paracoccaceae</taxon>
        <taxon>Paracoccus</taxon>
    </lineage>
</organism>
<dbReference type="InterPro" id="IPR007627">
    <property type="entry name" value="RNA_pol_sigma70_r2"/>
</dbReference>
<keyword evidence="4" id="KW-0472">Membrane</keyword>
<evidence type="ECO:0000256" key="2">
    <source>
        <dbReference type="ARBA" id="ARBA00023082"/>
    </source>
</evidence>
<keyword evidence="7" id="KW-1185">Reference proteome</keyword>
<protein>
    <recommendedName>
        <fullName evidence="5">RNA polymerase sigma-70 region 2 domain-containing protein</fullName>
    </recommendedName>
</protein>
<evidence type="ECO:0000313" key="6">
    <source>
        <dbReference type="EMBL" id="MBL3674940.1"/>
    </source>
</evidence>
<feature type="transmembrane region" description="Helical" evidence="4">
    <location>
        <begin position="227"/>
        <end position="244"/>
    </location>
</feature>
<dbReference type="SUPFAM" id="SSF88946">
    <property type="entry name" value="Sigma2 domain of RNA polymerase sigma factors"/>
    <property type="match status" value="1"/>
</dbReference>
<keyword evidence="1" id="KW-0805">Transcription regulation</keyword>
<accession>A0ABS1S8Q2</accession>
<evidence type="ECO:0000256" key="1">
    <source>
        <dbReference type="ARBA" id="ARBA00023015"/>
    </source>
</evidence>
<evidence type="ECO:0000259" key="5">
    <source>
        <dbReference type="Pfam" id="PF04542"/>
    </source>
</evidence>
<feature type="domain" description="RNA polymerase sigma-70 region 2" evidence="5">
    <location>
        <begin position="27"/>
        <end position="86"/>
    </location>
</feature>
<dbReference type="EMBL" id="JAESHT010000015">
    <property type="protein sequence ID" value="MBL3674940.1"/>
    <property type="molecule type" value="Genomic_DNA"/>
</dbReference>
<comment type="caution">
    <text evidence="6">The sequence shown here is derived from an EMBL/GenBank/DDBJ whole genome shotgun (WGS) entry which is preliminary data.</text>
</comment>
<proteinExistence type="predicted"/>
<keyword evidence="2" id="KW-0731">Sigma factor</keyword>
<evidence type="ECO:0000256" key="4">
    <source>
        <dbReference type="SAM" id="Phobius"/>
    </source>
</evidence>
<dbReference type="InterPro" id="IPR013325">
    <property type="entry name" value="RNA_pol_sigma_r2"/>
</dbReference>
<dbReference type="Proteomes" id="UP000644749">
    <property type="component" value="Unassembled WGS sequence"/>
</dbReference>
<dbReference type="PANTHER" id="PTHR43133:SF62">
    <property type="entry name" value="RNA POLYMERASE SIGMA FACTOR SIGZ"/>
    <property type="match status" value="1"/>
</dbReference>
<evidence type="ECO:0000313" key="7">
    <source>
        <dbReference type="Proteomes" id="UP000644749"/>
    </source>
</evidence>
<dbReference type="Gene3D" id="1.10.1740.10">
    <property type="match status" value="1"/>
</dbReference>
<reference evidence="6 7" key="1">
    <citation type="submission" date="2021-01" db="EMBL/GenBank/DDBJ databases">
        <title>011410 draft genome.</title>
        <authorList>
            <person name="Lang L."/>
        </authorList>
    </citation>
    <scope>NUCLEOTIDE SEQUENCE [LARGE SCALE GENOMIC DNA]</scope>
    <source>
        <strain evidence="6 7">KCTC 42845</strain>
    </source>
</reference>
<gene>
    <name evidence="6" type="ORF">JL111_15775</name>
</gene>
<dbReference type="Pfam" id="PF04542">
    <property type="entry name" value="Sigma70_r2"/>
    <property type="match status" value="1"/>
</dbReference>
<name>A0ABS1S8Q2_9RHOB</name>